<dbReference type="GO" id="GO:0016020">
    <property type="term" value="C:membrane"/>
    <property type="evidence" value="ECO:0007669"/>
    <property type="project" value="TreeGrafter"/>
</dbReference>
<dbReference type="InterPro" id="IPR050879">
    <property type="entry name" value="Acyltransferase_3"/>
</dbReference>
<keyword evidence="2" id="KW-1133">Transmembrane helix</keyword>
<dbReference type="PANTHER" id="PTHR23028">
    <property type="entry name" value="ACETYLTRANSFERASE"/>
    <property type="match status" value="1"/>
</dbReference>
<keyword evidence="5" id="KW-1185">Reference proteome</keyword>
<feature type="transmembrane region" description="Helical" evidence="2">
    <location>
        <begin position="339"/>
        <end position="357"/>
    </location>
</feature>
<feature type="transmembrane region" description="Helical" evidence="2">
    <location>
        <begin position="90"/>
        <end position="110"/>
    </location>
</feature>
<evidence type="ECO:0000259" key="3">
    <source>
        <dbReference type="Pfam" id="PF01757"/>
    </source>
</evidence>
<evidence type="ECO:0000313" key="5">
    <source>
        <dbReference type="Proteomes" id="UP000588586"/>
    </source>
</evidence>
<organism evidence="4 5">
    <name type="scientific">Knoellia koreensis</name>
    <dbReference type="NCBI Taxonomy" id="2730921"/>
    <lineage>
        <taxon>Bacteria</taxon>
        <taxon>Bacillati</taxon>
        <taxon>Actinomycetota</taxon>
        <taxon>Actinomycetes</taxon>
        <taxon>Micrococcales</taxon>
        <taxon>Intrasporangiaceae</taxon>
        <taxon>Knoellia</taxon>
    </lineage>
</organism>
<feature type="domain" description="Acyltransferase 3" evidence="3">
    <location>
        <begin position="20"/>
        <end position="354"/>
    </location>
</feature>
<keyword evidence="4" id="KW-0012">Acyltransferase</keyword>
<dbReference type="EMBL" id="JABEPQ010000002">
    <property type="protein sequence ID" value="NNM46397.1"/>
    <property type="molecule type" value="Genomic_DNA"/>
</dbReference>
<comment type="caution">
    <text evidence="4">The sequence shown here is derived from an EMBL/GenBank/DDBJ whole genome shotgun (WGS) entry which is preliminary data.</text>
</comment>
<gene>
    <name evidence="4" type="ORF">HJG52_10305</name>
</gene>
<dbReference type="GO" id="GO:0009103">
    <property type="term" value="P:lipopolysaccharide biosynthetic process"/>
    <property type="evidence" value="ECO:0007669"/>
    <property type="project" value="TreeGrafter"/>
</dbReference>
<dbReference type="AlphaFoldDB" id="A0A849HP60"/>
<accession>A0A849HP60</accession>
<feature type="transmembrane region" description="Helical" evidence="2">
    <location>
        <begin position="301"/>
        <end position="319"/>
    </location>
</feature>
<dbReference type="InterPro" id="IPR002656">
    <property type="entry name" value="Acyl_transf_3_dom"/>
</dbReference>
<evidence type="ECO:0000256" key="2">
    <source>
        <dbReference type="SAM" id="Phobius"/>
    </source>
</evidence>
<feature type="transmembrane region" description="Helical" evidence="2">
    <location>
        <begin position="231"/>
        <end position="251"/>
    </location>
</feature>
<dbReference type="GO" id="GO:0016747">
    <property type="term" value="F:acyltransferase activity, transferring groups other than amino-acyl groups"/>
    <property type="evidence" value="ECO:0007669"/>
    <property type="project" value="InterPro"/>
</dbReference>
<keyword evidence="4" id="KW-0808">Transferase</keyword>
<feature type="transmembrane region" description="Helical" evidence="2">
    <location>
        <begin position="271"/>
        <end position="289"/>
    </location>
</feature>
<feature type="transmembrane region" description="Helical" evidence="2">
    <location>
        <begin position="204"/>
        <end position="224"/>
    </location>
</feature>
<keyword evidence="2" id="KW-0472">Membrane</keyword>
<dbReference type="Pfam" id="PF01757">
    <property type="entry name" value="Acyl_transf_3"/>
    <property type="match status" value="1"/>
</dbReference>
<keyword evidence="2" id="KW-0812">Transmembrane</keyword>
<feature type="transmembrane region" description="Helical" evidence="2">
    <location>
        <begin position="117"/>
        <end position="134"/>
    </location>
</feature>
<feature type="transmembrane region" description="Helical" evidence="2">
    <location>
        <begin position="175"/>
        <end position="192"/>
    </location>
</feature>
<evidence type="ECO:0000313" key="4">
    <source>
        <dbReference type="EMBL" id="NNM46397.1"/>
    </source>
</evidence>
<feature type="transmembrane region" description="Helical" evidence="2">
    <location>
        <begin position="57"/>
        <end position="78"/>
    </location>
</feature>
<feature type="region of interest" description="Disordered" evidence="1">
    <location>
        <begin position="373"/>
        <end position="405"/>
    </location>
</feature>
<dbReference type="PANTHER" id="PTHR23028:SF53">
    <property type="entry name" value="ACYL_TRANSF_3 DOMAIN-CONTAINING PROTEIN"/>
    <property type="match status" value="1"/>
</dbReference>
<dbReference type="Proteomes" id="UP000588586">
    <property type="component" value="Unassembled WGS sequence"/>
</dbReference>
<evidence type="ECO:0000256" key="1">
    <source>
        <dbReference type="SAM" id="MobiDB-lite"/>
    </source>
</evidence>
<sequence>MQDRAPGNAPALPPRTRLDSLTGLRYFGALAVFVTHFVGSGASGYGRIPLIYPQSTYGTHGVTFFFVLSGFVLTWMWKPGGSVATFYWRRVARIMPLHLATSIVALWVFYEPVSRQVFEWGPYLLSLVLLQAWVPHLTPMFPGNTVSWTLSCEAFFYLCYPVLIAVLARRSRRQLLVATIAIVLAAFAWRTYAGLNLTDYMQSWSLRTPVFRIWEFTLGIILALAVRRGLVVRGGVALVAVVLAAWILVYFNVRPLLPGGVADLIVYLDQVVGPLLFAWLIGAAARNDVRGRVSWLASKPMVLLGAWSFAFYLVHYFPLRLSTMAFGPRKASDANIFDLLGMALVATALAAVFYYAIERPAERRLRNLFNRRGSGDADGRTERGTEDRSESQVERAAEEAEHQLR</sequence>
<dbReference type="RefSeq" id="WP_171243505.1">
    <property type="nucleotide sequence ID" value="NZ_JABEPQ010000002.1"/>
</dbReference>
<feature type="transmembrane region" description="Helical" evidence="2">
    <location>
        <begin position="24"/>
        <end position="45"/>
    </location>
</feature>
<proteinExistence type="predicted"/>
<name>A0A849HP60_9MICO</name>
<reference evidence="4 5" key="1">
    <citation type="submission" date="2020-04" db="EMBL/GenBank/DDBJ databases">
        <title>Knoellia sp. isolate from air conditioner.</title>
        <authorList>
            <person name="Chea S."/>
            <person name="Kim D.-U."/>
        </authorList>
    </citation>
    <scope>NUCLEOTIDE SEQUENCE [LARGE SCALE GENOMIC DNA]</scope>
    <source>
        <strain evidence="4 5">DB2414S</strain>
    </source>
</reference>
<protein>
    <submittedName>
        <fullName evidence="4">Acyltransferase</fullName>
    </submittedName>
</protein>
<feature type="transmembrane region" description="Helical" evidence="2">
    <location>
        <begin position="146"/>
        <end position="168"/>
    </location>
</feature>